<dbReference type="EMBL" id="ML213678">
    <property type="protein sequence ID" value="TFK32317.1"/>
    <property type="molecule type" value="Genomic_DNA"/>
</dbReference>
<keyword evidence="2" id="KW-0732">Signal</keyword>
<dbReference type="AlphaFoldDB" id="A0A5C3LGW1"/>
<accession>A0A5C3LGW1</accession>
<feature type="chain" id="PRO_5040602288" evidence="2">
    <location>
        <begin position="24"/>
        <end position="249"/>
    </location>
</feature>
<organism evidence="3 5">
    <name type="scientific">Crucibulum laeve</name>
    <dbReference type="NCBI Taxonomy" id="68775"/>
    <lineage>
        <taxon>Eukaryota</taxon>
        <taxon>Fungi</taxon>
        <taxon>Dikarya</taxon>
        <taxon>Basidiomycota</taxon>
        <taxon>Agaricomycotina</taxon>
        <taxon>Agaricomycetes</taxon>
        <taxon>Agaricomycetidae</taxon>
        <taxon>Agaricales</taxon>
        <taxon>Agaricineae</taxon>
        <taxon>Nidulariaceae</taxon>
        <taxon>Crucibulum</taxon>
    </lineage>
</organism>
<name>A0A5C3LGW1_9AGAR</name>
<proteinExistence type="predicted"/>
<dbReference type="STRING" id="68775.A0A5C3LGW1"/>
<evidence type="ECO:0000313" key="5">
    <source>
        <dbReference type="Proteomes" id="UP000308652"/>
    </source>
</evidence>
<evidence type="ECO:0000256" key="1">
    <source>
        <dbReference type="SAM" id="MobiDB-lite"/>
    </source>
</evidence>
<evidence type="ECO:0000313" key="4">
    <source>
        <dbReference type="EMBL" id="TFK32317.1"/>
    </source>
</evidence>
<reference evidence="3 5" key="1">
    <citation type="journal article" date="2019" name="Nat. Ecol. Evol.">
        <title>Megaphylogeny resolves global patterns of mushroom evolution.</title>
        <authorList>
            <person name="Varga T."/>
            <person name="Krizsan K."/>
            <person name="Foldi C."/>
            <person name="Dima B."/>
            <person name="Sanchez-Garcia M."/>
            <person name="Sanchez-Ramirez S."/>
            <person name="Szollosi G.J."/>
            <person name="Szarkandi J.G."/>
            <person name="Papp V."/>
            <person name="Albert L."/>
            <person name="Andreopoulos W."/>
            <person name="Angelini C."/>
            <person name="Antonin V."/>
            <person name="Barry K.W."/>
            <person name="Bougher N.L."/>
            <person name="Buchanan P."/>
            <person name="Buyck B."/>
            <person name="Bense V."/>
            <person name="Catcheside P."/>
            <person name="Chovatia M."/>
            <person name="Cooper J."/>
            <person name="Damon W."/>
            <person name="Desjardin D."/>
            <person name="Finy P."/>
            <person name="Geml J."/>
            <person name="Haridas S."/>
            <person name="Hughes K."/>
            <person name="Justo A."/>
            <person name="Karasinski D."/>
            <person name="Kautmanova I."/>
            <person name="Kiss B."/>
            <person name="Kocsube S."/>
            <person name="Kotiranta H."/>
            <person name="LaButti K.M."/>
            <person name="Lechner B.E."/>
            <person name="Liimatainen K."/>
            <person name="Lipzen A."/>
            <person name="Lukacs Z."/>
            <person name="Mihaltcheva S."/>
            <person name="Morgado L.N."/>
            <person name="Niskanen T."/>
            <person name="Noordeloos M.E."/>
            <person name="Ohm R.A."/>
            <person name="Ortiz-Santana B."/>
            <person name="Ovrebo C."/>
            <person name="Racz N."/>
            <person name="Riley R."/>
            <person name="Savchenko A."/>
            <person name="Shiryaev A."/>
            <person name="Soop K."/>
            <person name="Spirin V."/>
            <person name="Szebenyi C."/>
            <person name="Tomsovsky M."/>
            <person name="Tulloss R.E."/>
            <person name="Uehling J."/>
            <person name="Grigoriev I.V."/>
            <person name="Vagvolgyi C."/>
            <person name="Papp T."/>
            <person name="Martin F.M."/>
            <person name="Miettinen O."/>
            <person name="Hibbett D.S."/>
            <person name="Nagy L.G."/>
        </authorList>
    </citation>
    <scope>NUCLEOTIDE SEQUENCE [LARGE SCALE GENOMIC DNA]</scope>
    <source>
        <strain evidence="3 5">CBS 166.37</strain>
    </source>
</reference>
<keyword evidence="5" id="KW-1185">Reference proteome</keyword>
<protein>
    <submittedName>
        <fullName evidence="3">Uncharacterized protein</fullName>
    </submittedName>
</protein>
<feature type="signal peptide" evidence="2">
    <location>
        <begin position="1"/>
        <end position="23"/>
    </location>
</feature>
<sequence>MKSSHLARVLITLLLVVVSVALAFELDAVRDDLYTPAEVRRNTQRKALGLPPLGPKAARKRVARQGKPNRGGMPGVIPASVAAHSSTGHIAVYYGSLGGPLLGFLSQHKLTTMENATQYTYNFAGSLMQINVANSNQRMAVAAGLYGRTLGPGSKNFHLARHTRISTPAHELPRRDEETAMHIETTVFAIDPATGEIDVHWVNPDGKLAYVQVVVLQERIYYTGDPEALEAYAGDTVHTVVYKWVPMEG</sequence>
<dbReference type="Proteomes" id="UP000308652">
    <property type="component" value="Unassembled WGS sequence"/>
</dbReference>
<dbReference type="OrthoDB" id="4584900at2759"/>
<dbReference type="EMBL" id="ML213690">
    <property type="protein sequence ID" value="TFK32010.1"/>
    <property type="molecule type" value="Genomic_DNA"/>
</dbReference>
<evidence type="ECO:0000256" key="2">
    <source>
        <dbReference type="SAM" id="SignalP"/>
    </source>
</evidence>
<gene>
    <name evidence="4" type="ORF">BDQ12DRAFT_692600</name>
    <name evidence="3" type="ORF">BDQ12DRAFT_693125</name>
</gene>
<evidence type="ECO:0000313" key="3">
    <source>
        <dbReference type="EMBL" id="TFK32010.1"/>
    </source>
</evidence>
<feature type="region of interest" description="Disordered" evidence="1">
    <location>
        <begin position="45"/>
        <end position="74"/>
    </location>
</feature>